<evidence type="ECO:0000256" key="5">
    <source>
        <dbReference type="ARBA" id="ARBA00023237"/>
    </source>
</evidence>
<dbReference type="HOGENOM" id="CLU_015553_0_3_10"/>
<sequence length="641" mass="73541">MKINKSIKRYGGIFLIAGLSLTSCNDYLDVIPPEQAQLKDATKDFDATLDFLYTCYGGITNPFQYSGVEASSDEWVLPPLWREGMHTILYGLNVPGQMNDGWRWGSNYYRFIGQCHLFLNNIDQARGLTDEEKKEWKAEANFLIAYYHYQTLILYGPCPIVDHFIPMDADNSEFPGRSHFDYVTNWIVDKLDKAAEDLPASRSDEKWGRATSTMAKALKARLLVYAASPLWNGKFPYPQWKNKNFETPGYGYDLVSLTYDPKKWERAEKACQEALDFALSQGGNKLYDDEELYKKESIPLPFVPNVSENTEEGKKFLKKVMLMRYLVTTRVNEGNKEIIWGYPHQGNMVIGSLPHAILKQSNGNYVNGYSGVSPVLNTSIEYFYTKNGKRPAYDSSFPDRKYWFQSAKIADRNGIITLNVDREPRFYAWFAFDDGDYGSKVNNGNPLKIKLRDPDLQGYNPEKFNRDNNVTGYFSQKYIMPKLTYNKSGGNNNESKPRPLIRLAELYLNLAECKAELGKDQEAINNLNIIRNRAGVPDLTTGDINSDMSLRDWVRNERFIELWGEGHRYYDVRRWMIAPETMGAGKRQGLNAYGIKKPSFEALNTVGPIDQPFVWMNKMYLLPLYTVEVAKNPQLIQSPGY</sequence>
<comment type="subcellular location">
    <subcellularLocation>
        <location evidence="1">Cell outer membrane</location>
    </subcellularLocation>
</comment>
<evidence type="ECO:0000313" key="9">
    <source>
        <dbReference type="Proteomes" id="UP000006051"/>
    </source>
</evidence>
<comment type="similarity">
    <text evidence="2">Belongs to the SusD family.</text>
</comment>
<dbReference type="Proteomes" id="UP000006051">
    <property type="component" value="Chromosome"/>
</dbReference>
<feature type="domain" description="RagB/SusD" evidence="6">
    <location>
        <begin position="359"/>
        <end position="641"/>
    </location>
</feature>
<gene>
    <name evidence="8" type="ordered locus">Ornrh_2349</name>
</gene>
<keyword evidence="4" id="KW-0472">Membrane</keyword>
<dbReference type="EMBL" id="CP003283">
    <property type="protein sequence ID" value="AFL98478.1"/>
    <property type="molecule type" value="Genomic_DNA"/>
</dbReference>
<feature type="domain" description="SusD-like N-terminal" evidence="7">
    <location>
        <begin position="106"/>
        <end position="222"/>
    </location>
</feature>
<dbReference type="GeneID" id="97258917"/>
<dbReference type="STRING" id="867902.Ornrh_2349"/>
<dbReference type="eggNOG" id="COG0614">
    <property type="taxonomic scope" value="Bacteria"/>
</dbReference>
<keyword evidence="9" id="KW-1185">Reference proteome</keyword>
<evidence type="ECO:0000313" key="8">
    <source>
        <dbReference type="EMBL" id="AFL98478.1"/>
    </source>
</evidence>
<dbReference type="InterPro" id="IPR033985">
    <property type="entry name" value="SusD-like_N"/>
</dbReference>
<organism evidence="8 9">
    <name type="scientific">Ornithobacterium rhinotracheale (strain ATCC 51463 / DSM 15997 / CCUG 23171 / CIP 104009 / LMG 9086)</name>
    <dbReference type="NCBI Taxonomy" id="867902"/>
    <lineage>
        <taxon>Bacteria</taxon>
        <taxon>Pseudomonadati</taxon>
        <taxon>Bacteroidota</taxon>
        <taxon>Flavobacteriia</taxon>
        <taxon>Flavobacteriales</taxon>
        <taxon>Weeksellaceae</taxon>
        <taxon>Ornithobacterium</taxon>
    </lineage>
</organism>
<evidence type="ECO:0000256" key="3">
    <source>
        <dbReference type="ARBA" id="ARBA00022729"/>
    </source>
</evidence>
<reference evidence="8 9" key="1">
    <citation type="submission" date="2012-06" db="EMBL/GenBank/DDBJ databases">
        <title>The complete genome of Ornithobacterium rhinotracheale DSM 15997.</title>
        <authorList>
            <consortium name="US DOE Joint Genome Institute (JGI-PGF)"/>
            <person name="Lucas S."/>
            <person name="Copeland A."/>
            <person name="Lapidus A."/>
            <person name="Goodwin L."/>
            <person name="Pitluck S."/>
            <person name="Peters L."/>
            <person name="Mikhailova N."/>
            <person name="Teshima H."/>
            <person name="Kyrpides N."/>
            <person name="Mavromatis K."/>
            <person name="Pagani I."/>
            <person name="Ivanova N."/>
            <person name="Ovchinnikova G."/>
            <person name="Zeytun A."/>
            <person name="Detter J.C."/>
            <person name="Han C."/>
            <person name="Land M."/>
            <person name="Hauser L."/>
            <person name="Markowitz V."/>
            <person name="Cheng J.-F."/>
            <person name="Hugenholtz P."/>
            <person name="Woyke T."/>
            <person name="Wu D."/>
            <person name="Lang E."/>
            <person name="Kopitz M."/>
            <person name="Brambilla E."/>
            <person name="Klenk H.-P."/>
            <person name="Eisen J.A."/>
        </authorList>
    </citation>
    <scope>NUCLEOTIDE SEQUENCE [LARGE SCALE GENOMIC DNA]</scope>
    <source>
        <strain evidence="9">ATCC 51463 / DSM 15997 / CCUG 23171 / LMG 9086</strain>
    </source>
</reference>
<evidence type="ECO:0000256" key="1">
    <source>
        <dbReference type="ARBA" id="ARBA00004442"/>
    </source>
</evidence>
<dbReference type="InterPro" id="IPR011990">
    <property type="entry name" value="TPR-like_helical_dom_sf"/>
</dbReference>
<dbReference type="GeneID" id="71570412"/>
<protein>
    <submittedName>
        <fullName evidence="8">RagB/SusD family protein</fullName>
    </submittedName>
</protein>
<dbReference type="RefSeq" id="WP_014791979.1">
    <property type="nucleotide sequence ID" value="NC_018016.1"/>
</dbReference>
<dbReference type="AlphaFoldDB" id="I4A3E4"/>
<dbReference type="InterPro" id="IPR012944">
    <property type="entry name" value="SusD_RagB_dom"/>
</dbReference>
<dbReference type="KEGG" id="orh:Ornrh_2349"/>
<dbReference type="Pfam" id="PF14322">
    <property type="entry name" value="SusD-like_3"/>
    <property type="match status" value="1"/>
</dbReference>
<dbReference type="GO" id="GO:0009279">
    <property type="term" value="C:cell outer membrane"/>
    <property type="evidence" value="ECO:0007669"/>
    <property type="project" value="UniProtKB-SubCell"/>
</dbReference>
<dbReference type="SUPFAM" id="SSF48452">
    <property type="entry name" value="TPR-like"/>
    <property type="match status" value="1"/>
</dbReference>
<keyword evidence="5" id="KW-0998">Cell outer membrane</keyword>
<evidence type="ECO:0000259" key="6">
    <source>
        <dbReference type="Pfam" id="PF07980"/>
    </source>
</evidence>
<evidence type="ECO:0000256" key="2">
    <source>
        <dbReference type="ARBA" id="ARBA00006275"/>
    </source>
</evidence>
<evidence type="ECO:0000256" key="4">
    <source>
        <dbReference type="ARBA" id="ARBA00023136"/>
    </source>
</evidence>
<keyword evidence="3" id="KW-0732">Signal</keyword>
<dbReference type="PROSITE" id="PS51257">
    <property type="entry name" value="PROKAR_LIPOPROTEIN"/>
    <property type="match status" value="1"/>
</dbReference>
<dbReference type="PATRIC" id="fig|867902.3.peg.2303"/>
<dbReference type="Gene3D" id="1.25.40.390">
    <property type="match status" value="1"/>
</dbReference>
<name>I4A3E4_ORNRL</name>
<evidence type="ECO:0000259" key="7">
    <source>
        <dbReference type="Pfam" id="PF14322"/>
    </source>
</evidence>
<proteinExistence type="inferred from homology"/>
<accession>I4A3E4</accession>
<dbReference type="Pfam" id="PF07980">
    <property type="entry name" value="SusD_RagB"/>
    <property type="match status" value="1"/>
</dbReference>